<dbReference type="Proteomes" id="UP000037267">
    <property type="component" value="Unassembled WGS sequence"/>
</dbReference>
<keyword evidence="5 9" id="KW-0812">Transmembrane</keyword>
<organism evidence="10 11">
    <name type="scientific">Gottschalkia purinilytica</name>
    <name type="common">Clostridium purinilyticum</name>
    <dbReference type="NCBI Taxonomy" id="1503"/>
    <lineage>
        <taxon>Bacteria</taxon>
        <taxon>Bacillati</taxon>
        <taxon>Bacillota</taxon>
        <taxon>Tissierellia</taxon>
        <taxon>Tissierellales</taxon>
        <taxon>Gottschalkiaceae</taxon>
        <taxon>Gottschalkia</taxon>
    </lineage>
</organism>
<evidence type="ECO:0000313" key="10">
    <source>
        <dbReference type="EMBL" id="KNF08829.1"/>
    </source>
</evidence>
<evidence type="ECO:0000256" key="1">
    <source>
        <dbReference type="ARBA" id="ARBA00004651"/>
    </source>
</evidence>
<dbReference type="PRINTS" id="PR00952">
    <property type="entry name" value="TYPE3IMQPROT"/>
</dbReference>
<dbReference type="GO" id="GO:0009425">
    <property type="term" value="C:bacterial-type flagellum basal body"/>
    <property type="evidence" value="ECO:0007669"/>
    <property type="project" value="UniProtKB-SubCell"/>
</dbReference>
<dbReference type="STRING" id="1503.CLPU_5c01360"/>
<dbReference type="PANTHER" id="PTHR34040:SF2">
    <property type="entry name" value="FLAGELLAR BIOSYNTHETIC PROTEIN FLIQ"/>
    <property type="match status" value="1"/>
</dbReference>
<evidence type="ECO:0000256" key="3">
    <source>
        <dbReference type="ARBA" id="ARBA00021718"/>
    </source>
</evidence>
<dbReference type="GO" id="GO:0044780">
    <property type="term" value="P:bacterial-type flagellum assembly"/>
    <property type="evidence" value="ECO:0007669"/>
    <property type="project" value="InterPro"/>
</dbReference>
<evidence type="ECO:0000256" key="8">
    <source>
        <dbReference type="ARBA" id="ARBA00023143"/>
    </source>
</evidence>
<dbReference type="PANTHER" id="PTHR34040">
    <property type="entry name" value="FLAGELLAR BIOSYNTHETIC PROTEIN FLIQ"/>
    <property type="match status" value="1"/>
</dbReference>
<comment type="caution">
    <text evidence="10">The sequence shown here is derived from an EMBL/GenBank/DDBJ whole genome shotgun (WGS) entry which is preliminary data.</text>
</comment>
<keyword evidence="10" id="KW-0966">Cell projection</keyword>
<dbReference type="PATRIC" id="fig|1503.3.peg.2661"/>
<gene>
    <name evidence="9 10" type="primary">fliQ</name>
    <name evidence="10" type="ORF">CLPU_5c01360</name>
</gene>
<reference evidence="11" key="1">
    <citation type="submission" date="2015-07" db="EMBL/GenBank/DDBJ databases">
        <title>Draft genome sequence of the purine-degrading Gottschalkia purinilyticum DSM 1384 (formerly Clostridium purinilyticum).</title>
        <authorList>
            <person name="Poehlein A."/>
            <person name="Schiel-Bengelsdorf B."/>
            <person name="Bengelsdorf F.R."/>
            <person name="Daniel R."/>
            <person name="Duerre P."/>
        </authorList>
    </citation>
    <scope>NUCLEOTIDE SEQUENCE [LARGE SCALE GENOMIC DNA]</scope>
    <source>
        <strain evidence="11">DSM 1384</strain>
    </source>
</reference>
<dbReference type="RefSeq" id="WP_050354925.1">
    <property type="nucleotide sequence ID" value="NZ_LGSS01000005.1"/>
</dbReference>
<dbReference type="PIRSF" id="PIRSF004669">
    <property type="entry name" value="FliQ"/>
    <property type="match status" value="1"/>
</dbReference>
<dbReference type="EMBL" id="LGSS01000005">
    <property type="protein sequence ID" value="KNF08829.1"/>
    <property type="molecule type" value="Genomic_DNA"/>
</dbReference>
<keyword evidence="6 9" id="KW-1133">Transmembrane helix</keyword>
<comment type="similarity">
    <text evidence="2 9">Belongs to the FliQ/MopD/SpaQ family.</text>
</comment>
<dbReference type="GO" id="GO:0005886">
    <property type="term" value="C:plasma membrane"/>
    <property type="evidence" value="ECO:0007669"/>
    <property type="project" value="UniProtKB-SubCell"/>
</dbReference>
<keyword evidence="7 9" id="KW-0472">Membrane</keyword>
<keyword evidence="11" id="KW-1185">Reference proteome</keyword>
<evidence type="ECO:0000256" key="5">
    <source>
        <dbReference type="ARBA" id="ARBA00022692"/>
    </source>
</evidence>
<dbReference type="GO" id="GO:0009306">
    <property type="term" value="P:protein secretion"/>
    <property type="evidence" value="ECO:0007669"/>
    <property type="project" value="InterPro"/>
</dbReference>
<dbReference type="InterPro" id="IPR002191">
    <property type="entry name" value="Bac_export_3"/>
</dbReference>
<sequence length="89" mass="9749">MSQGDVLNIAQQAMTTILMVSAPMLGIGLLVGLIVSIFQATTQIQEATLAFVPKIVAVLVSFLIFGPWMLRVVIEFTQNLFMAMNSYLK</sequence>
<evidence type="ECO:0000256" key="9">
    <source>
        <dbReference type="RuleBase" id="RU364090"/>
    </source>
</evidence>
<feature type="transmembrane region" description="Helical" evidence="9">
    <location>
        <begin position="17"/>
        <end position="39"/>
    </location>
</feature>
<protein>
    <recommendedName>
        <fullName evidence="3 9">Flagellar biosynthetic protein FliQ</fullName>
    </recommendedName>
</protein>
<proteinExistence type="inferred from homology"/>
<evidence type="ECO:0000313" key="11">
    <source>
        <dbReference type="Proteomes" id="UP000037267"/>
    </source>
</evidence>
<evidence type="ECO:0000256" key="4">
    <source>
        <dbReference type="ARBA" id="ARBA00022475"/>
    </source>
</evidence>
<feature type="transmembrane region" description="Helical" evidence="9">
    <location>
        <begin position="51"/>
        <end position="74"/>
    </location>
</feature>
<accession>A0A0L0WBC8</accession>
<keyword evidence="10" id="KW-0969">Cilium</keyword>
<dbReference type="Pfam" id="PF01313">
    <property type="entry name" value="Bac_export_3"/>
    <property type="match status" value="1"/>
</dbReference>
<name>A0A0L0WBC8_GOTPU</name>
<keyword evidence="8 9" id="KW-0975">Bacterial flagellum</keyword>
<dbReference type="OrthoDB" id="9806440at2"/>
<evidence type="ECO:0000256" key="6">
    <source>
        <dbReference type="ARBA" id="ARBA00022989"/>
    </source>
</evidence>
<dbReference type="NCBIfam" id="TIGR01402">
    <property type="entry name" value="fliQ"/>
    <property type="match status" value="1"/>
</dbReference>
<comment type="subcellular location">
    <subcellularLocation>
        <location evidence="1 9">Cell membrane</location>
        <topology evidence="1">Multi-pass membrane protein</topology>
    </subcellularLocation>
    <subcellularLocation>
        <location evidence="9">Bacterial flagellum basal body</location>
    </subcellularLocation>
</comment>
<dbReference type="InterPro" id="IPR006305">
    <property type="entry name" value="FliQ"/>
</dbReference>
<evidence type="ECO:0000256" key="2">
    <source>
        <dbReference type="ARBA" id="ARBA00006156"/>
    </source>
</evidence>
<dbReference type="AlphaFoldDB" id="A0A0L0WBC8"/>
<keyword evidence="10" id="KW-0282">Flagellum</keyword>
<comment type="function">
    <text evidence="9">Role in flagellar biosynthesis.</text>
</comment>
<evidence type="ECO:0000256" key="7">
    <source>
        <dbReference type="ARBA" id="ARBA00023136"/>
    </source>
</evidence>
<keyword evidence="4 9" id="KW-1003">Cell membrane</keyword>